<name>A0ABY4MVM9_9MICO</name>
<dbReference type="SUPFAM" id="SSF53092">
    <property type="entry name" value="Creatinase/prolidase N-terminal domain"/>
    <property type="match status" value="1"/>
</dbReference>
<dbReference type="PANTHER" id="PTHR46112:SF2">
    <property type="entry name" value="XAA-PRO AMINOPEPTIDASE P-RELATED"/>
    <property type="match status" value="1"/>
</dbReference>
<dbReference type="InterPro" id="IPR036005">
    <property type="entry name" value="Creatinase/aminopeptidase-like"/>
</dbReference>
<sequence>MSQQHVGPSIGAPFSETEFIARRDSVRQRMRAGGFDALLVADPANLYYLTGYNAWSFYMPQVLFLPLDGEPLLIMREMDANGAHRTATTFPPEQILGYPESLIHQPDRHPGDWIAQALLDRVGAEPRRVGYEGEAHFFTVRTFLSLQAHLPGWQLDDSQDLVGWVRLVKSPAEIELMRIAGRVATSAMTAGLEALVPGRPQNEVAAAIQAAQAQGIEDAAGDYPAIVPLMMVGAAADTPHLTWSHDPLPAETGVALEMTGAHRRYHAPIARTAYLGTPSAELRRLADATTDGLEAALAAVRPGVTAHDVSEAFTKVISAAGYEKASRLGYSIGIGYPPDWGERTVSLRRNDPTVLVENMTFHVIAGMWMQGYGFETSEAIRVTADGVEIFADVPRNLVLRPSAGGAA</sequence>
<dbReference type="EMBL" id="CP097160">
    <property type="protein sequence ID" value="UQN14477.1"/>
    <property type="molecule type" value="Genomic_DNA"/>
</dbReference>
<dbReference type="CDD" id="cd01066">
    <property type="entry name" value="APP_MetAP"/>
    <property type="match status" value="1"/>
</dbReference>
<dbReference type="Gene3D" id="3.90.230.10">
    <property type="entry name" value="Creatinase/methionine aminopeptidase superfamily"/>
    <property type="match status" value="1"/>
</dbReference>
<evidence type="ECO:0000259" key="2">
    <source>
        <dbReference type="Pfam" id="PF01321"/>
    </source>
</evidence>
<dbReference type="InterPro" id="IPR000994">
    <property type="entry name" value="Pept_M24"/>
</dbReference>
<accession>A0ABY4MVM9</accession>
<dbReference type="PANTHER" id="PTHR46112">
    <property type="entry name" value="AMINOPEPTIDASE"/>
    <property type="match status" value="1"/>
</dbReference>
<reference evidence="3" key="1">
    <citation type="submission" date="2022-05" db="EMBL/GenBank/DDBJ databases">
        <title>Complete genome sequence of toluene-degrading Gulosibacter sediminis strain ACHW.36C.</title>
        <authorList>
            <person name="Wai A.C."/>
            <person name="Lai G.K."/>
            <person name="Griffin S.D."/>
            <person name="Leung F.C."/>
        </authorList>
    </citation>
    <scope>NUCLEOTIDE SEQUENCE [LARGE SCALE GENOMIC DNA]</scope>
    <source>
        <strain evidence="3">ACHW.36C</strain>
    </source>
</reference>
<feature type="domain" description="Peptidase M24" evidence="1">
    <location>
        <begin position="175"/>
        <end position="383"/>
    </location>
</feature>
<dbReference type="Gene3D" id="3.40.350.10">
    <property type="entry name" value="Creatinase/prolidase N-terminal domain"/>
    <property type="match status" value="1"/>
</dbReference>
<proteinExistence type="predicted"/>
<dbReference type="InterPro" id="IPR050659">
    <property type="entry name" value="Peptidase_M24B"/>
</dbReference>
<feature type="domain" description="Creatinase N-terminal" evidence="2">
    <location>
        <begin position="22"/>
        <end position="168"/>
    </location>
</feature>
<evidence type="ECO:0000313" key="3">
    <source>
        <dbReference type="EMBL" id="UQN14477.1"/>
    </source>
</evidence>
<dbReference type="InterPro" id="IPR029149">
    <property type="entry name" value="Creatin/AminoP/Spt16_N"/>
</dbReference>
<dbReference type="SUPFAM" id="SSF55920">
    <property type="entry name" value="Creatinase/aminopeptidase"/>
    <property type="match status" value="1"/>
</dbReference>
<dbReference type="Pfam" id="PF01321">
    <property type="entry name" value="Creatinase_N"/>
    <property type="match status" value="1"/>
</dbReference>
<gene>
    <name evidence="3" type="ORF">M3M28_10520</name>
</gene>
<organism evidence="3">
    <name type="scientific">Gulosibacter sediminis</name>
    <dbReference type="NCBI Taxonomy" id="1729695"/>
    <lineage>
        <taxon>Bacteria</taxon>
        <taxon>Bacillati</taxon>
        <taxon>Actinomycetota</taxon>
        <taxon>Actinomycetes</taxon>
        <taxon>Micrococcales</taxon>
        <taxon>Microbacteriaceae</taxon>
        <taxon>Gulosibacter</taxon>
    </lineage>
</organism>
<dbReference type="InterPro" id="IPR000587">
    <property type="entry name" value="Creatinase_N"/>
</dbReference>
<protein>
    <submittedName>
        <fullName evidence="3">M24 family metallopeptidase</fullName>
    </submittedName>
</protein>
<evidence type="ECO:0000259" key="1">
    <source>
        <dbReference type="Pfam" id="PF00557"/>
    </source>
</evidence>
<dbReference type="Pfam" id="PF00557">
    <property type="entry name" value="Peptidase_M24"/>
    <property type="match status" value="1"/>
</dbReference>